<sequence length="360" mass="39989">MKNAGVTAVPASYRRAVRKELQGSVHEVSYPVSHYINASRQLVTDRKADPEEAGRETVRANAITKACNLYLPPGYDAKDMDARYNVLYLLHGVGGDHNEWLFGNGNSDGRYLLCNLFDNLIANGDIDPLIIVFPNGRSAHDWSDRAFRPPGTNMLGFYYFDYELRYDLIPYIESKYPTCANIMDTSSEGIQYNRMHRAIAGLSMGGMQALNLILGGFRCDSAEYAETESPWQNGLAETVQAPGMSDLFAYVGAFSNAPTSSAGKALGTRMALCGHRLHLLYTTCGDADEVAIHSYRASIEGLADSAKEVLGDYYQILIKDGLHDFDVWNNGVYNFIRLAFRKGGEQLQSRIFQTELTLQP</sequence>
<dbReference type="PANTHER" id="PTHR48098">
    <property type="entry name" value="ENTEROCHELIN ESTERASE-RELATED"/>
    <property type="match status" value="1"/>
</dbReference>
<dbReference type="PANTHER" id="PTHR48098:SF1">
    <property type="entry name" value="DIACYLGLYCEROL ACYLTRANSFERASE_MYCOLYLTRANSFERASE AG85A"/>
    <property type="match status" value="1"/>
</dbReference>
<dbReference type="InterPro" id="IPR029058">
    <property type="entry name" value="AB_hydrolase_fold"/>
</dbReference>
<dbReference type="SUPFAM" id="SSF53474">
    <property type="entry name" value="alpha/beta-Hydrolases"/>
    <property type="match status" value="1"/>
</dbReference>
<name>A0A4Y8LYT2_9BACL</name>
<dbReference type="Gene3D" id="3.40.50.1820">
    <property type="entry name" value="alpha/beta hydrolase"/>
    <property type="match status" value="1"/>
</dbReference>
<dbReference type="RefSeq" id="WP_135151897.1">
    <property type="nucleotide sequence ID" value="NZ_SOMN01000009.1"/>
</dbReference>
<gene>
    <name evidence="1" type="ORF">E2980_09205</name>
</gene>
<dbReference type="GO" id="GO:0016747">
    <property type="term" value="F:acyltransferase activity, transferring groups other than amino-acyl groups"/>
    <property type="evidence" value="ECO:0007669"/>
    <property type="project" value="TreeGrafter"/>
</dbReference>
<keyword evidence="2" id="KW-1185">Reference proteome</keyword>
<protein>
    <submittedName>
        <fullName evidence="1">Esterase</fullName>
    </submittedName>
</protein>
<evidence type="ECO:0000313" key="2">
    <source>
        <dbReference type="Proteomes" id="UP000297900"/>
    </source>
</evidence>
<organism evidence="1 2">
    <name type="scientific">Cohnella luojiensis</name>
    <dbReference type="NCBI Taxonomy" id="652876"/>
    <lineage>
        <taxon>Bacteria</taxon>
        <taxon>Bacillati</taxon>
        <taxon>Bacillota</taxon>
        <taxon>Bacilli</taxon>
        <taxon>Bacillales</taxon>
        <taxon>Paenibacillaceae</taxon>
        <taxon>Cohnella</taxon>
    </lineage>
</organism>
<dbReference type="Pfam" id="PF00756">
    <property type="entry name" value="Esterase"/>
    <property type="match status" value="1"/>
</dbReference>
<proteinExistence type="predicted"/>
<dbReference type="InterPro" id="IPR000801">
    <property type="entry name" value="Esterase-like"/>
</dbReference>
<reference evidence="1 2" key="1">
    <citation type="submission" date="2019-03" db="EMBL/GenBank/DDBJ databases">
        <title>Cohnella endophytica sp. nov., a novel endophytic bacterium isolated from bark of Sonneratia apetala.</title>
        <authorList>
            <person name="Tuo L."/>
        </authorList>
    </citation>
    <scope>NUCLEOTIDE SEQUENCE [LARGE SCALE GENOMIC DNA]</scope>
    <source>
        <strain evidence="1 2">CCTCC AB 208254</strain>
    </source>
</reference>
<accession>A0A4Y8LYT2</accession>
<comment type="caution">
    <text evidence="1">The sequence shown here is derived from an EMBL/GenBank/DDBJ whole genome shotgun (WGS) entry which is preliminary data.</text>
</comment>
<dbReference type="Proteomes" id="UP000297900">
    <property type="component" value="Unassembled WGS sequence"/>
</dbReference>
<evidence type="ECO:0000313" key="1">
    <source>
        <dbReference type="EMBL" id="TFE27488.1"/>
    </source>
</evidence>
<dbReference type="AlphaFoldDB" id="A0A4Y8LYT2"/>
<dbReference type="OrthoDB" id="9777383at2"/>
<dbReference type="EMBL" id="SOMN01000009">
    <property type="protein sequence ID" value="TFE27488.1"/>
    <property type="molecule type" value="Genomic_DNA"/>
</dbReference>
<dbReference type="InterPro" id="IPR050583">
    <property type="entry name" value="Mycobacterial_A85_antigen"/>
</dbReference>